<protein>
    <submittedName>
        <fullName evidence="2">Uncharacterized protein</fullName>
    </submittedName>
</protein>
<feature type="compositionally biased region" description="Polar residues" evidence="1">
    <location>
        <begin position="91"/>
        <end position="101"/>
    </location>
</feature>
<accession>A0A7S2ZKT6</accession>
<gene>
    <name evidence="2" type="ORF">RMAR00112_LOCUS10312</name>
</gene>
<dbReference type="AlphaFoldDB" id="A0A7S2ZKT6"/>
<evidence type="ECO:0000313" key="2">
    <source>
        <dbReference type="EMBL" id="CAE0042347.1"/>
    </source>
</evidence>
<feature type="region of interest" description="Disordered" evidence="1">
    <location>
        <begin position="88"/>
        <end position="110"/>
    </location>
</feature>
<organism evidence="2">
    <name type="scientific">Rhodosorus marinus</name>
    <dbReference type="NCBI Taxonomy" id="101924"/>
    <lineage>
        <taxon>Eukaryota</taxon>
        <taxon>Rhodophyta</taxon>
        <taxon>Stylonematophyceae</taxon>
        <taxon>Stylonematales</taxon>
        <taxon>Stylonemataceae</taxon>
        <taxon>Rhodosorus</taxon>
    </lineage>
</organism>
<evidence type="ECO:0000256" key="1">
    <source>
        <dbReference type="SAM" id="MobiDB-lite"/>
    </source>
</evidence>
<reference evidence="2" key="1">
    <citation type="submission" date="2021-01" db="EMBL/GenBank/DDBJ databases">
        <authorList>
            <person name="Corre E."/>
            <person name="Pelletier E."/>
            <person name="Niang G."/>
            <person name="Scheremetjew M."/>
            <person name="Finn R."/>
            <person name="Kale V."/>
            <person name="Holt S."/>
            <person name="Cochrane G."/>
            <person name="Meng A."/>
            <person name="Brown T."/>
            <person name="Cohen L."/>
        </authorList>
    </citation>
    <scope>NUCLEOTIDE SEQUENCE</scope>
    <source>
        <strain evidence="2">CCMP 769</strain>
    </source>
</reference>
<proteinExistence type="predicted"/>
<dbReference type="EMBL" id="HBHW01013170">
    <property type="protein sequence ID" value="CAE0042347.1"/>
    <property type="molecule type" value="Transcribed_RNA"/>
</dbReference>
<name>A0A7S2ZKT6_9RHOD</name>
<sequence length="110" mass="12128">MMNSKSSLLSSATAQAQDSITTSVDWHTLLGVPLRERPMPSRSRSWKACVEAYDNTKISSRERQKQLNNKYGCLVDGEDSALRREPVFNPLPSTLGGSIASTRMPPSRSS</sequence>